<gene>
    <name evidence="2" type="ORF">BN2614_LOCUS2</name>
</gene>
<feature type="region of interest" description="Disordered" evidence="1">
    <location>
        <begin position="58"/>
        <end position="89"/>
    </location>
</feature>
<evidence type="ECO:0000256" key="1">
    <source>
        <dbReference type="SAM" id="MobiDB-lite"/>
    </source>
</evidence>
<reference evidence="2 3" key="1">
    <citation type="submission" date="2018-10" db="EMBL/GenBank/DDBJ databases">
        <authorList>
            <person name="Ekblom R."/>
            <person name="Jareborg N."/>
        </authorList>
    </citation>
    <scope>NUCLEOTIDE SEQUENCE [LARGE SCALE GENOMIC DNA]</scope>
    <source>
        <tissue evidence="2">Muscle</tissue>
    </source>
</reference>
<name>A0A9X9Q705_GULGU</name>
<organism evidence="2 3">
    <name type="scientific">Gulo gulo</name>
    <name type="common">Wolverine</name>
    <name type="synonym">Gluton</name>
    <dbReference type="NCBI Taxonomy" id="48420"/>
    <lineage>
        <taxon>Eukaryota</taxon>
        <taxon>Metazoa</taxon>
        <taxon>Chordata</taxon>
        <taxon>Craniata</taxon>
        <taxon>Vertebrata</taxon>
        <taxon>Euteleostomi</taxon>
        <taxon>Mammalia</taxon>
        <taxon>Eutheria</taxon>
        <taxon>Laurasiatheria</taxon>
        <taxon>Carnivora</taxon>
        <taxon>Caniformia</taxon>
        <taxon>Musteloidea</taxon>
        <taxon>Mustelidae</taxon>
        <taxon>Guloninae</taxon>
        <taxon>Gulo</taxon>
    </lineage>
</organism>
<proteinExistence type="predicted"/>
<dbReference type="Proteomes" id="UP000269945">
    <property type="component" value="Unassembled WGS sequence"/>
</dbReference>
<accession>A0A9X9Q705</accession>
<feature type="non-terminal residue" evidence="2">
    <location>
        <position position="158"/>
    </location>
</feature>
<sequence length="158" mass="17689">PVVAPPSPAAWRLRCAVDTSFRLCTRRGAEPRGRCASASWCRFTVRIVPPRYPHSPDFRSGRPWPGAERGAVSSATPLPQSSVHAKGLDRKNHSGMVSCNWEPIGKVLIMMNVIWRNSVSCLRIKKVPHRYQSGNHPMVPLGSRILTDPAKVFEHNMW</sequence>
<dbReference type="AlphaFoldDB" id="A0A9X9Q705"/>
<feature type="compositionally biased region" description="Polar residues" evidence="1">
    <location>
        <begin position="73"/>
        <end position="83"/>
    </location>
</feature>
<evidence type="ECO:0000313" key="2">
    <source>
        <dbReference type="EMBL" id="VCX37175.1"/>
    </source>
</evidence>
<dbReference type="EMBL" id="CYRY02043057">
    <property type="protein sequence ID" value="VCX37175.1"/>
    <property type="molecule type" value="Genomic_DNA"/>
</dbReference>
<protein>
    <submittedName>
        <fullName evidence="2">Uncharacterized protein</fullName>
    </submittedName>
</protein>
<feature type="non-terminal residue" evidence="2">
    <location>
        <position position="1"/>
    </location>
</feature>
<keyword evidence="3" id="KW-1185">Reference proteome</keyword>
<comment type="caution">
    <text evidence="2">The sequence shown here is derived from an EMBL/GenBank/DDBJ whole genome shotgun (WGS) entry which is preliminary data.</text>
</comment>
<evidence type="ECO:0000313" key="3">
    <source>
        <dbReference type="Proteomes" id="UP000269945"/>
    </source>
</evidence>